<accession>A0A9N9RK42</accession>
<dbReference type="GO" id="GO:0030431">
    <property type="term" value="P:sleep"/>
    <property type="evidence" value="ECO:0007669"/>
    <property type="project" value="InterPro"/>
</dbReference>
<feature type="chain" id="PRO_5040282425" description="Protein sleepless" evidence="9">
    <location>
        <begin position="25"/>
        <end position="142"/>
    </location>
</feature>
<comment type="subcellular location">
    <subcellularLocation>
        <location evidence="1">Membrane</location>
        <topology evidence="1">Lipid-anchor</topology>
        <topology evidence="1">GPI-anchor</topology>
    </subcellularLocation>
</comment>
<reference evidence="10" key="2">
    <citation type="submission" date="2022-10" db="EMBL/GenBank/DDBJ databases">
        <authorList>
            <consortium name="ENA_rothamsted_submissions"/>
            <consortium name="culmorum"/>
            <person name="King R."/>
        </authorList>
    </citation>
    <scope>NUCLEOTIDE SEQUENCE</scope>
</reference>
<dbReference type="Pfam" id="PF17064">
    <property type="entry name" value="QVR"/>
    <property type="match status" value="1"/>
</dbReference>
<evidence type="ECO:0000313" key="11">
    <source>
        <dbReference type="Proteomes" id="UP001153620"/>
    </source>
</evidence>
<keyword evidence="11" id="KW-1185">Reference proteome</keyword>
<reference evidence="10" key="1">
    <citation type="submission" date="2022-01" db="EMBL/GenBank/DDBJ databases">
        <authorList>
            <person name="King R."/>
        </authorList>
    </citation>
    <scope>NUCLEOTIDE SEQUENCE</scope>
</reference>
<dbReference type="GO" id="GO:0032222">
    <property type="term" value="P:regulation of synaptic transmission, cholinergic"/>
    <property type="evidence" value="ECO:0007669"/>
    <property type="project" value="InterPro"/>
</dbReference>
<dbReference type="Proteomes" id="UP001153620">
    <property type="component" value="Chromosome 1"/>
</dbReference>
<keyword evidence="7" id="KW-0325">Glycoprotein</keyword>
<evidence type="ECO:0000256" key="1">
    <source>
        <dbReference type="ARBA" id="ARBA00004589"/>
    </source>
</evidence>
<proteinExistence type="predicted"/>
<keyword evidence="6" id="KW-0472">Membrane</keyword>
<gene>
    <name evidence="10" type="ORF">CHIRRI_LOCUS1638</name>
</gene>
<evidence type="ECO:0000256" key="2">
    <source>
        <dbReference type="ARBA" id="ARBA00022622"/>
    </source>
</evidence>
<evidence type="ECO:0000256" key="7">
    <source>
        <dbReference type="ARBA" id="ARBA00023180"/>
    </source>
</evidence>
<evidence type="ECO:0000256" key="4">
    <source>
        <dbReference type="ARBA" id="ARBA00022729"/>
    </source>
</evidence>
<evidence type="ECO:0000256" key="9">
    <source>
        <dbReference type="SAM" id="SignalP"/>
    </source>
</evidence>
<sequence length="142" mass="15565">MASIQYLILASAIVMLMLAHEGHAIRCFDCNSHTDVGCSDKAPPKDFEKDCSEHKNGPKYTFCRKITQIIEFSVNNLPPDTRTIRSCGYEVGNYPNKCYQRSGFGGRQEVCACDGDLCNGAVKIKATLGVLLAVLVAFIARV</sequence>
<evidence type="ECO:0000256" key="5">
    <source>
        <dbReference type="ARBA" id="ARBA00022989"/>
    </source>
</evidence>
<dbReference type="InterPro" id="IPR045860">
    <property type="entry name" value="Snake_toxin-like_sf"/>
</dbReference>
<dbReference type="InterPro" id="IPR031424">
    <property type="entry name" value="QVR-like"/>
</dbReference>
<evidence type="ECO:0000256" key="3">
    <source>
        <dbReference type="ARBA" id="ARBA00022692"/>
    </source>
</evidence>
<dbReference type="InterPro" id="IPR050975">
    <property type="entry name" value="Sleep_regulator"/>
</dbReference>
<feature type="signal peptide" evidence="9">
    <location>
        <begin position="1"/>
        <end position="24"/>
    </location>
</feature>
<evidence type="ECO:0000256" key="6">
    <source>
        <dbReference type="ARBA" id="ARBA00023136"/>
    </source>
</evidence>
<dbReference type="SUPFAM" id="SSF57302">
    <property type="entry name" value="Snake toxin-like"/>
    <property type="match status" value="1"/>
</dbReference>
<evidence type="ECO:0000313" key="10">
    <source>
        <dbReference type="EMBL" id="CAG9798656.1"/>
    </source>
</evidence>
<dbReference type="GO" id="GO:0098552">
    <property type="term" value="C:side of membrane"/>
    <property type="evidence" value="ECO:0007669"/>
    <property type="project" value="UniProtKB-KW"/>
</dbReference>
<keyword evidence="3" id="KW-0812">Transmembrane</keyword>
<keyword evidence="8" id="KW-0449">Lipoprotein</keyword>
<name>A0A9N9RK42_9DIPT</name>
<dbReference type="PANTHER" id="PTHR33562">
    <property type="entry name" value="ATILLA, ISOFORM B-RELATED-RELATED"/>
    <property type="match status" value="1"/>
</dbReference>
<keyword evidence="5" id="KW-1133">Transmembrane helix</keyword>
<organism evidence="10 11">
    <name type="scientific">Chironomus riparius</name>
    <dbReference type="NCBI Taxonomy" id="315576"/>
    <lineage>
        <taxon>Eukaryota</taxon>
        <taxon>Metazoa</taxon>
        <taxon>Ecdysozoa</taxon>
        <taxon>Arthropoda</taxon>
        <taxon>Hexapoda</taxon>
        <taxon>Insecta</taxon>
        <taxon>Pterygota</taxon>
        <taxon>Neoptera</taxon>
        <taxon>Endopterygota</taxon>
        <taxon>Diptera</taxon>
        <taxon>Nematocera</taxon>
        <taxon>Chironomoidea</taxon>
        <taxon>Chironomidae</taxon>
        <taxon>Chironominae</taxon>
        <taxon>Chironomus</taxon>
    </lineage>
</organism>
<dbReference type="AlphaFoldDB" id="A0A9N9RK42"/>
<evidence type="ECO:0000256" key="8">
    <source>
        <dbReference type="ARBA" id="ARBA00023288"/>
    </source>
</evidence>
<protein>
    <recommendedName>
        <fullName evidence="12">Protein sleepless</fullName>
    </recommendedName>
</protein>
<keyword evidence="4 9" id="KW-0732">Signal</keyword>
<dbReference type="PANTHER" id="PTHR33562:SF14">
    <property type="entry name" value="PROTEIN QUIVER"/>
    <property type="match status" value="1"/>
</dbReference>
<keyword evidence="2" id="KW-0336">GPI-anchor</keyword>
<dbReference type="OrthoDB" id="6496929at2759"/>
<dbReference type="EMBL" id="OU895877">
    <property type="protein sequence ID" value="CAG9798656.1"/>
    <property type="molecule type" value="Genomic_DNA"/>
</dbReference>
<evidence type="ECO:0008006" key="12">
    <source>
        <dbReference type="Google" id="ProtNLM"/>
    </source>
</evidence>